<keyword evidence="2 4" id="KW-0456">Lyase</keyword>
<dbReference type="CDD" id="cd22268">
    <property type="entry name" value="DPBB_RlpA-like"/>
    <property type="match status" value="1"/>
</dbReference>
<evidence type="ECO:0000256" key="5">
    <source>
        <dbReference type="RuleBase" id="RU003495"/>
    </source>
</evidence>
<dbReference type="SUPFAM" id="SSF50685">
    <property type="entry name" value="Barwin-like endoglucanases"/>
    <property type="match status" value="1"/>
</dbReference>
<dbReference type="PANTHER" id="PTHR34183:SF1">
    <property type="entry name" value="ENDOLYTIC PEPTIDOGLYCAN TRANSGLYCOSYLASE RLPA"/>
    <property type="match status" value="1"/>
</dbReference>
<evidence type="ECO:0000256" key="1">
    <source>
        <dbReference type="ARBA" id="ARBA00022729"/>
    </source>
</evidence>
<dbReference type="InterPro" id="IPR036680">
    <property type="entry name" value="SPOR-like_sf"/>
</dbReference>
<dbReference type="SUPFAM" id="SSF110997">
    <property type="entry name" value="Sporulation related repeat"/>
    <property type="match status" value="1"/>
</dbReference>
<dbReference type="GO" id="GO:0042834">
    <property type="term" value="F:peptidoglycan binding"/>
    <property type="evidence" value="ECO:0007669"/>
    <property type="project" value="InterPro"/>
</dbReference>
<dbReference type="Pfam" id="PF05036">
    <property type="entry name" value="SPOR"/>
    <property type="match status" value="1"/>
</dbReference>
<dbReference type="EMBL" id="MWQY01000009">
    <property type="protein sequence ID" value="ORC35354.1"/>
    <property type="molecule type" value="Genomic_DNA"/>
</dbReference>
<dbReference type="InterPro" id="IPR034718">
    <property type="entry name" value="RlpA"/>
</dbReference>
<dbReference type="GO" id="GO:0008932">
    <property type="term" value="F:lytic endotransglycosylase activity"/>
    <property type="evidence" value="ECO:0007669"/>
    <property type="project" value="UniProtKB-UniRule"/>
</dbReference>
<dbReference type="OrthoDB" id="9779128at2"/>
<dbReference type="Gene3D" id="2.40.40.10">
    <property type="entry name" value="RlpA-like domain"/>
    <property type="match status" value="1"/>
</dbReference>
<dbReference type="Gene3D" id="3.30.70.1070">
    <property type="entry name" value="Sporulation related repeat"/>
    <property type="match status" value="1"/>
</dbReference>
<dbReference type="STRING" id="1963862.B4O97_09270"/>
<dbReference type="EC" id="4.2.2.-" evidence="4"/>
<dbReference type="GO" id="GO:0071555">
    <property type="term" value="P:cell wall organization"/>
    <property type="evidence" value="ECO:0007669"/>
    <property type="project" value="UniProtKB-KW"/>
</dbReference>
<evidence type="ECO:0000313" key="8">
    <source>
        <dbReference type="EMBL" id="ORC35354.1"/>
    </source>
</evidence>
<feature type="region of interest" description="Disordered" evidence="6">
    <location>
        <begin position="130"/>
        <end position="150"/>
    </location>
</feature>
<dbReference type="NCBIfam" id="TIGR00413">
    <property type="entry name" value="rlpA"/>
    <property type="match status" value="1"/>
</dbReference>
<evidence type="ECO:0000313" key="9">
    <source>
        <dbReference type="Proteomes" id="UP000192343"/>
    </source>
</evidence>
<dbReference type="Pfam" id="PF03330">
    <property type="entry name" value="DPBB_1"/>
    <property type="match status" value="1"/>
</dbReference>
<dbReference type="InterPro" id="IPR007730">
    <property type="entry name" value="SPOR-like_dom"/>
</dbReference>
<evidence type="ECO:0000256" key="4">
    <source>
        <dbReference type="HAMAP-Rule" id="MF_02071"/>
    </source>
</evidence>
<dbReference type="GO" id="GO:0000270">
    <property type="term" value="P:peptidoglycan metabolic process"/>
    <property type="evidence" value="ECO:0007669"/>
    <property type="project" value="UniProtKB-UniRule"/>
</dbReference>
<comment type="function">
    <text evidence="4">Lytic transglycosylase with a strong preference for naked glycan strands that lack stem peptides.</text>
</comment>
<evidence type="ECO:0000256" key="3">
    <source>
        <dbReference type="ARBA" id="ARBA00023316"/>
    </source>
</evidence>
<dbReference type="InterPro" id="IPR012997">
    <property type="entry name" value="RplA"/>
</dbReference>
<comment type="similarity">
    <text evidence="4 5">Belongs to the RlpA family.</text>
</comment>
<reference evidence="8 9" key="1">
    <citation type="submission" date="2017-03" db="EMBL/GenBank/DDBJ databases">
        <title>Draft Genome sequence of Marispirochaeta sp. strain JC444.</title>
        <authorList>
            <person name="Shivani Y."/>
            <person name="Subhash Y."/>
            <person name="Sasikala C."/>
            <person name="Ramana C."/>
        </authorList>
    </citation>
    <scope>NUCLEOTIDE SEQUENCE [LARGE SCALE GENOMIC DNA]</scope>
    <source>
        <strain evidence="8 9">JC444</strain>
    </source>
</reference>
<dbReference type="PROSITE" id="PS51724">
    <property type="entry name" value="SPOR"/>
    <property type="match status" value="1"/>
</dbReference>
<accession>A0A1Y1RZ94</accession>
<dbReference type="Proteomes" id="UP000192343">
    <property type="component" value="Unassembled WGS sequence"/>
</dbReference>
<protein>
    <recommendedName>
        <fullName evidence="4">Probable endolytic peptidoglycan transglycosylase RlpA</fullName>
        <ecNumber evidence="4">4.2.2.-</ecNumber>
    </recommendedName>
</protein>
<dbReference type="RefSeq" id="WP_083050280.1">
    <property type="nucleotide sequence ID" value="NZ_MWQY01000009.1"/>
</dbReference>
<evidence type="ECO:0000256" key="2">
    <source>
        <dbReference type="ARBA" id="ARBA00023239"/>
    </source>
</evidence>
<keyword evidence="1" id="KW-0732">Signal</keyword>
<dbReference type="HAMAP" id="MF_02071">
    <property type="entry name" value="RlpA"/>
    <property type="match status" value="1"/>
</dbReference>
<comment type="caution">
    <text evidence="8">The sequence shown here is derived from an EMBL/GenBank/DDBJ whole genome shotgun (WGS) entry which is preliminary data.</text>
</comment>
<proteinExistence type="inferred from homology"/>
<keyword evidence="9" id="KW-1185">Reference proteome</keyword>
<evidence type="ECO:0000259" key="7">
    <source>
        <dbReference type="PROSITE" id="PS51724"/>
    </source>
</evidence>
<gene>
    <name evidence="4" type="primary">rlpA</name>
    <name evidence="8" type="ORF">B4O97_09270</name>
</gene>
<dbReference type="AlphaFoldDB" id="A0A1Y1RZ94"/>
<dbReference type="InterPro" id="IPR036908">
    <property type="entry name" value="RlpA-like_sf"/>
</dbReference>
<organism evidence="8 9">
    <name type="scientific">Marispirochaeta aestuarii</name>
    <dbReference type="NCBI Taxonomy" id="1963862"/>
    <lineage>
        <taxon>Bacteria</taxon>
        <taxon>Pseudomonadati</taxon>
        <taxon>Spirochaetota</taxon>
        <taxon>Spirochaetia</taxon>
        <taxon>Spirochaetales</taxon>
        <taxon>Spirochaetaceae</taxon>
        <taxon>Marispirochaeta</taxon>
    </lineage>
</organism>
<keyword evidence="3 4" id="KW-0961">Cell wall biogenesis/degradation</keyword>
<dbReference type="InterPro" id="IPR009009">
    <property type="entry name" value="RlpA-like_DPBB"/>
</dbReference>
<feature type="domain" description="SPOR" evidence="7">
    <location>
        <begin position="139"/>
        <end position="211"/>
    </location>
</feature>
<evidence type="ECO:0000256" key="6">
    <source>
        <dbReference type="SAM" id="MobiDB-lite"/>
    </source>
</evidence>
<sequence>MKSPVKVLALLSFLIALYSLPGWSQDQLYRESGGASWYGPGFHGRITASGERFNTNDLTAAHKTLPFGTRVRVTNTANGKSVTVRINDRGPFVQGRIIDLSRAAAEQLGMLESGTAQVLVEELGSRGVAEASPAGERAKPSGSEKSVQVASFGDRSNAERLASRLDGAGLQAEIRQAGSFYRVIVPGVSEEKLDGVLKSLDELGFSNPLVR</sequence>
<name>A0A1Y1RZ94_9SPIO</name>
<dbReference type="PANTHER" id="PTHR34183">
    <property type="entry name" value="ENDOLYTIC PEPTIDOGLYCAN TRANSGLYCOSYLASE RLPA"/>
    <property type="match status" value="1"/>
</dbReference>